<feature type="transmembrane region" description="Helical" evidence="1">
    <location>
        <begin position="283"/>
        <end position="300"/>
    </location>
</feature>
<dbReference type="AlphaFoldDB" id="A0AAW3T5V3"/>
<feature type="transmembrane region" description="Helical" evidence="1">
    <location>
        <begin position="58"/>
        <end position="77"/>
    </location>
</feature>
<feature type="transmembrane region" description="Helical" evidence="1">
    <location>
        <begin position="157"/>
        <end position="179"/>
    </location>
</feature>
<organism evidence="4 5">
    <name type="scientific">Curtobacterium pusillum</name>
    <dbReference type="NCBI Taxonomy" id="69373"/>
    <lineage>
        <taxon>Bacteria</taxon>
        <taxon>Bacillati</taxon>
        <taxon>Actinomycetota</taxon>
        <taxon>Actinomycetes</taxon>
        <taxon>Micrococcales</taxon>
        <taxon>Microbacteriaceae</taxon>
        <taxon>Curtobacterium</taxon>
    </lineage>
</organism>
<dbReference type="GO" id="GO:0009103">
    <property type="term" value="P:lipopolysaccharide biosynthetic process"/>
    <property type="evidence" value="ECO:0007669"/>
    <property type="project" value="TreeGrafter"/>
</dbReference>
<reference evidence="4 5" key="1">
    <citation type="submission" date="2020-07" db="EMBL/GenBank/DDBJ databases">
        <title>Above-ground endophytic microbial communities from plants in different locations in the United States.</title>
        <authorList>
            <person name="Frank C."/>
        </authorList>
    </citation>
    <scope>NUCLEOTIDE SEQUENCE [LARGE SCALE GENOMIC DNA]</scope>
    <source>
        <strain evidence="4 5">WPL5_2</strain>
    </source>
</reference>
<keyword evidence="1" id="KW-0472">Membrane</keyword>
<protein>
    <submittedName>
        <fullName evidence="4">Peptidoglycan/LPS O-acetylase OafA/YrhL</fullName>
    </submittedName>
</protein>
<keyword evidence="1" id="KW-0812">Transmembrane</keyword>
<dbReference type="GO" id="GO:0016020">
    <property type="term" value="C:membrane"/>
    <property type="evidence" value="ECO:0007669"/>
    <property type="project" value="TreeGrafter"/>
</dbReference>
<comment type="caution">
    <text evidence="4">The sequence shown here is derived from an EMBL/GenBank/DDBJ whole genome shotgun (WGS) entry which is preliminary data.</text>
</comment>
<feature type="transmembrane region" description="Helical" evidence="1">
    <location>
        <begin position="16"/>
        <end position="37"/>
    </location>
</feature>
<dbReference type="EMBL" id="JACGXP010000002">
    <property type="protein sequence ID" value="MBA8990090.1"/>
    <property type="molecule type" value="Genomic_DNA"/>
</dbReference>
<dbReference type="PANTHER" id="PTHR23028">
    <property type="entry name" value="ACETYLTRANSFERASE"/>
    <property type="match status" value="1"/>
</dbReference>
<evidence type="ECO:0000259" key="2">
    <source>
        <dbReference type="Pfam" id="PF01757"/>
    </source>
</evidence>
<feature type="transmembrane region" description="Helical" evidence="1">
    <location>
        <begin position="128"/>
        <end position="145"/>
    </location>
</feature>
<dbReference type="Proteomes" id="UP000590225">
    <property type="component" value="Unassembled WGS sequence"/>
</dbReference>
<accession>A0AAW3T5V3</accession>
<feature type="transmembrane region" description="Helical" evidence="1">
    <location>
        <begin position="185"/>
        <end position="206"/>
    </location>
</feature>
<dbReference type="Pfam" id="PF01757">
    <property type="entry name" value="Acyl_transf_3"/>
    <property type="match status" value="1"/>
</dbReference>
<dbReference type="Pfam" id="PF19040">
    <property type="entry name" value="SGNH"/>
    <property type="match status" value="1"/>
</dbReference>
<keyword evidence="1" id="KW-1133">Transmembrane helix</keyword>
<feature type="transmembrane region" description="Helical" evidence="1">
    <location>
        <begin position="306"/>
        <end position="326"/>
    </location>
</feature>
<dbReference type="GO" id="GO:0016747">
    <property type="term" value="F:acyltransferase activity, transferring groups other than amino-acyl groups"/>
    <property type="evidence" value="ECO:0007669"/>
    <property type="project" value="InterPro"/>
</dbReference>
<feature type="transmembrane region" description="Helical" evidence="1">
    <location>
        <begin position="218"/>
        <end position="236"/>
    </location>
</feature>
<dbReference type="PANTHER" id="PTHR23028:SF53">
    <property type="entry name" value="ACYL_TRANSF_3 DOMAIN-CONTAINING PROTEIN"/>
    <property type="match status" value="1"/>
</dbReference>
<feature type="transmembrane region" description="Helical" evidence="1">
    <location>
        <begin position="242"/>
        <end position="263"/>
    </location>
</feature>
<evidence type="ECO:0000256" key="1">
    <source>
        <dbReference type="SAM" id="Phobius"/>
    </source>
</evidence>
<evidence type="ECO:0000259" key="3">
    <source>
        <dbReference type="Pfam" id="PF19040"/>
    </source>
</evidence>
<dbReference type="InterPro" id="IPR043968">
    <property type="entry name" value="SGNH"/>
</dbReference>
<dbReference type="InterPro" id="IPR002656">
    <property type="entry name" value="Acyl_transf_3_dom"/>
</dbReference>
<proteinExistence type="predicted"/>
<feature type="transmembrane region" description="Helical" evidence="1">
    <location>
        <begin position="347"/>
        <end position="367"/>
    </location>
</feature>
<feature type="domain" description="SGNH" evidence="3">
    <location>
        <begin position="421"/>
        <end position="648"/>
    </location>
</feature>
<evidence type="ECO:0000313" key="4">
    <source>
        <dbReference type="EMBL" id="MBA8990090.1"/>
    </source>
</evidence>
<gene>
    <name evidence="4" type="ORF">FHW23_001336</name>
</gene>
<feature type="domain" description="Acyltransferase 3" evidence="2">
    <location>
        <begin position="1"/>
        <end position="317"/>
    </location>
</feature>
<sequence>MLAVVLDHFFGAPRGGFLGVDVFFVVSGFVITAQLLSEHERSGRVSLPRFWWRRLTRLVPVLLTVLLVTVVVVGLTTPGRLAGVLVDAAAAALSVANWRFIQNGTDYFASFAATSPLQHTWSLSVEEQFYVVWPALLLVSLGLGARLRRRGTGRPRLALVAIVAIAAMVVSVGAAVTMLGDPTTAYFSTVSRAWELLAGAVVAIVVHRRRASEGSRAVPVVALLGTALIVLSFLVVDPDVPAPVPAALGAVFGTCLVLSYGAASRMRSVLGWRPLVSLGNASYPIYLWHLPVLVVVTAVLPGSPWLTLPLTAALGILTHLLVEEPVRAWGRRRSSVDRERSRASRGSRATVGIVSLLCAVMVGTALWTHEPTRPTTVDRGAPTAGPLSAALRDDLATALEATEWPEKLEAHDPELRGVRECGDRDHRPTVRDCTFGSPDAAKTAVLVGDSIAGAWLEALVPLVEHSSEWRLLALPRNGCPFIALDLAHAPGRDCARERAAVVAAVGSAHPELVIVSSRDSAEFLAPDGVGTADDEQVAEAAATMHRRVGAHADQVVVLTAPPVGADLRTCRTTVGGPADCVEPARSGSRDAALARAAHSNSTATSVVDTSQLVAVDGLTPAFAGNRAVREDTVHLTPAFSRSIGPALAELLADAGVRLM</sequence>
<name>A0AAW3T5V3_9MICO</name>
<dbReference type="InterPro" id="IPR050879">
    <property type="entry name" value="Acyltransferase_3"/>
</dbReference>
<evidence type="ECO:0000313" key="5">
    <source>
        <dbReference type="Proteomes" id="UP000590225"/>
    </source>
</evidence>